<name>A0A0F2LYM3_SPOSC</name>
<gene>
    <name evidence="6" type="ORF">SPSK_03644</name>
</gene>
<evidence type="ECO:0000313" key="7">
    <source>
        <dbReference type="Proteomes" id="UP000033710"/>
    </source>
</evidence>
<sequence length="138" mass="14698">MVRLVAFGLPFCAIRCGRLSLFLRLVLSCPRTREQSLDVQSYVLAALTATGGVIGFARTGSVPSVVAGVAVGVLYGLGGLRQQNRQPYGVELSLLASVVLGGASIPRAIRLRKPVPVMLSLIAAYGLYKFGSAYFRRP</sequence>
<evidence type="ECO:0000313" key="6">
    <source>
        <dbReference type="EMBL" id="KJR82572.1"/>
    </source>
</evidence>
<dbReference type="GO" id="GO:0016020">
    <property type="term" value="C:membrane"/>
    <property type="evidence" value="ECO:0007669"/>
    <property type="project" value="UniProtKB-SubCell"/>
</dbReference>
<comment type="similarity">
    <text evidence="2">Belongs to the TMEM14 family.</text>
</comment>
<dbReference type="VEuPathDB" id="FungiDB:SPSK_03644"/>
<dbReference type="OrthoDB" id="5620at2759"/>
<dbReference type="InterPro" id="IPR044890">
    <property type="entry name" value="TMEM14_sf"/>
</dbReference>
<dbReference type="PANTHER" id="PTHR12668">
    <property type="entry name" value="TRANSMEMBRANE PROTEIN 14, 15"/>
    <property type="match status" value="1"/>
</dbReference>
<evidence type="ECO:0000256" key="5">
    <source>
        <dbReference type="ARBA" id="ARBA00023136"/>
    </source>
</evidence>
<evidence type="ECO:0000256" key="1">
    <source>
        <dbReference type="ARBA" id="ARBA00004370"/>
    </source>
</evidence>
<keyword evidence="3 6" id="KW-0812">Transmembrane</keyword>
<dbReference type="Gene3D" id="1.10.10.1740">
    <property type="entry name" value="Transmembrane protein 14-like"/>
    <property type="match status" value="1"/>
</dbReference>
<proteinExistence type="inferred from homology"/>
<evidence type="ECO:0000256" key="2">
    <source>
        <dbReference type="ARBA" id="ARBA00007590"/>
    </source>
</evidence>
<protein>
    <submittedName>
        <fullName evidence="6">Transmembrane 14C domain protein</fullName>
    </submittedName>
</protein>
<accession>A0A0F2LYM3</accession>
<dbReference type="Pfam" id="PF03647">
    <property type="entry name" value="Tmemb_14"/>
    <property type="match status" value="1"/>
</dbReference>
<evidence type="ECO:0000256" key="3">
    <source>
        <dbReference type="ARBA" id="ARBA00022692"/>
    </source>
</evidence>
<dbReference type="Proteomes" id="UP000033710">
    <property type="component" value="Unassembled WGS sequence"/>
</dbReference>
<reference evidence="6 7" key="2">
    <citation type="journal article" date="2015" name="Eukaryot. Cell">
        <title>Asexual propagation of a virulent clone complex in a human and feline outbreak of sporotrichosis.</title>
        <authorList>
            <person name="Teixeira Mde M."/>
            <person name="Rodrigues A.M."/>
            <person name="Tsui C.K."/>
            <person name="de Almeida L.G."/>
            <person name="Van Diepeningen A.D."/>
            <person name="van den Ende B.G."/>
            <person name="Fernandes G.F."/>
            <person name="Kano R."/>
            <person name="Hamelin R.C."/>
            <person name="Lopes-Bezerra L.M."/>
            <person name="Vasconcelos A.T."/>
            <person name="de Hoog S."/>
            <person name="de Camargo Z.P."/>
            <person name="Felipe M.S."/>
        </authorList>
    </citation>
    <scope>NUCLEOTIDE SEQUENCE [LARGE SCALE GENOMIC DNA]</scope>
    <source>
        <strain evidence="6 7">1099-18</strain>
    </source>
</reference>
<dbReference type="PANTHER" id="PTHR12668:SF15">
    <property type="entry name" value="UPF0136 DOMAIN PROTEIN (AFU_ORTHOLOGUE AFUA_1G03720)"/>
    <property type="match status" value="1"/>
</dbReference>
<dbReference type="GeneID" id="27665756"/>
<evidence type="ECO:0000256" key="4">
    <source>
        <dbReference type="ARBA" id="ARBA00022989"/>
    </source>
</evidence>
<dbReference type="KEGG" id="ssck:SPSK_03644"/>
<keyword evidence="5" id="KW-0472">Membrane</keyword>
<organism evidence="6 7">
    <name type="scientific">Sporothrix schenckii 1099-18</name>
    <dbReference type="NCBI Taxonomy" id="1397361"/>
    <lineage>
        <taxon>Eukaryota</taxon>
        <taxon>Fungi</taxon>
        <taxon>Dikarya</taxon>
        <taxon>Ascomycota</taxon>
        <taxon>Pezizomycotina</taxon>
        <taxon>Sordariomycetes</taxon>
        <taxon>Sordariomycetidae</taxon>
        <taxon>Ophiostomatales</taxon>
        <taxon>Ophiostomataceae</taxon>
        <taxon>Sporothrix</taxon>
    </lineage>
</organism>
<comment type="subcellular location">
    <subcellularLocation>
        <location evidence="1">Membrane</location>
    </subcellularLocation>
</comment>
<keyword evidence="4" id="KW-1133">Transmembrane helix</keyword>
<dbReference type="EMBL" id="AXCR01000010">
    <property type="protein sequence ID" value="KJR82572.1"/>
    <property type="molecule type" value="Genomic_DNA"/>
</dbReference>
<comment type="caution">
    <text evidence="6">The sequence shown here is derived from an EMBL/GenBank/DDBJ whole genome shotgun (WGS) entry which is preliminary data.</text>
</comment>
<dbReference type="AlphaFoldDB" id="A0A0F2LYM3"/>
<dbReference type="RefSeq" id="XP_016585248.1">
    <property type="nucleotide sequence ID" value="XM_016730479.1"/>
</dbReference>
<dbReference type="InterPro" id="IPR005349">
    <property type="entry name" value="TMEM14"/>
</dbReference>
<reference evidence="6 7" key="1">
    <citation type="journal article" date="2014" name="BMC Genomics">
        <title>Comparative genomics of the major fungal agents of human and animal Sporotrichosis: Sporothrix schenckii and Sporothrix brasiliensis.</title>
        <authorList>
            <person name="Teixeira M.M."/>
            <person name="de Almeida L.G."/>
            <person name="Kubitschek-Barreira P."/>
            <person name="Alves F.L."/>
            <person name="Kioshima E.S."/>
            <person name="Abadio A.K."/>
            <person name="Fernandes L."/>
            <person name="Derengowski L.S."/>
            <person name="Ferreira K.S."/>
            <person name="Souza R.C."/>
            <person name="Ruiz J.C."/>
            <person name="de Andrade N.C."/>
            <person name="Paes H.C."/>
            <person name="Nicola A.M."/>
            <person name="Albuquerque P."/>
            <person name="Gerber A.L."/>
            <person name="Martins V.P."/>
            <person name="Peconick L.D."/>
            <person name="Neto A.V."/>
            <person name="Chaucanez C.B."/>
            <person name="Silva P.A."/>
            <person name="Cunha O.L."/>
            <person name="de Oliveira F.F."/>
            <person name="dos Santos T.C."/>
            <person name="Barros A.L."/>
            <person name="Soares M.A."/>
            <person name="de Oliveira L.M."/>
            <person name="Marini M.M."/>
            <person name="Villalobos-Duno H."/>
            <person name="Cunha M.M."/>
            <person name="de Hoog S."/>
            <person name="da Silveira J.F."/>
            <person name="Henrissat B."/>
            <person name="Nino-Vega G.A."/>
            <person name="Cisalpino P.S."/>
            <person name="Mora-Montes H.M."/>
            <person name="Almeida S.R."/>
            <person name="Stajich J.E."/>
            <person name="Lopes-Bezerra L.M."/>
            <person name="Vasconcelos A.T."/>
            <person name="Felipe M.S."/>
        </authorList>
    </citation>
    <scope>NUCLEOTIDE SEQUENCE [LARGE SCALE GENOMIC DNA]</scope>
    <source>
        <strain evidence="6 7">1099-18</strain>
    </source>
</reference>